<keyword evidence="4 5" id="KW-0472">Membrane</keyword>
<feature type="transmembrane region" description="Helical" evidence="5">
    <location>
        <begin position="202"/>
        <end position="220"/>
    </location>
</feature>
<dbReference type="Gene3D" id="1.20.1740.10">
    <property type="entry name" value="Amino acid/polyamine transporter I"/>
    <property type="match status" value="1"/>
</dbReference>
<feature type="transmembrane region" description="Helical" evidence="5">
    <location>
        <begin position="354"/>
        <end position="376"/>
    </location>
</feature>
<keyword evidence="3 5" id="KW-1133">Transmembrane helix</keyword>
<dbReference type="Gene3D" id="3.40.50.1820">
    <property type="entry name" value="alpha/beta hydrolase"/>
    <property type="match status" value="1"/>
</dbReference>
<keyword evidence="2 5" id="KW-0812">Transmembrane</keyword>
<dbReference type="STRING" id="1202772.A0A1V9ZL46"/>
<dbReference type="InterPro" id="IPR002293">
    <property type="entry name" value="AA/rel_permease1"/>
</dbReference>
<evidence type="ECO:0000256" key="3">
    <source>
        <dbReference type="ARBA" id="ARBA00022989"/>
    </source>
</evidence>
<dbReference type="GO" id="GO:0016020">
    <property type="term" value="C:membrane"/>
    <property type="evidence" value="ECO:0007669"/>
    <property type="project" value="UniProtKB-SubCell"/>
</dbReference>
<dbReference type="InterPro" id="IPR000073">
    <property type="entry name" value="AB_hydrolase_1"/>
</dbReference>
<dbReference type="SUPFAM" id="SSF53474">
    <property type="entry name" value="alpha/beta-Hydrolases"/>
    <property type="match status" value="1"/>
</dbReference>
<accession>A0A1V9ZL46</accession>
<dbReference type="Pfam" id="PF13520">
    <property type="entry name" value="AA_permease_2"/>
    <property type="match status" value="1"/>
</dbReference>
<proteinExistence type="predicted"/>
<dbReference type="OrthoDB" id="3900342at2759"/>
<feature type="transmembrane region" description="Helical" evidence="5">
    <location>
        <begin position="232"/>
        <end position="250"/>
    </location>
</feature>
<feature type="transmembrane region" description="Helical" evidence="5">
    <location>
        <begin position="328"/>
        <end position="347"/>
    </location>
</feature>
<dbReference type="InterPro" id="IPR029058">
    <property type="entry name" value="AB_hydrolase_fold"/>
</dbReference>
<dbReference type="AlphaFoldDB" id="A0A1V9ZL46"/>
<dbReference type="Pfam" id="PF00561">
    <property type="entry name" value="Abhydrolase_1"/>
    <property type="match status" value="1"/>
</dbReference>
<dbReference type="PANTHER" id="PTHR43358:SF4">
    <property type="entry name" value="ALPHA_BETA HYDROLASE FOLD-1 DOMAIN-CONTAINING PROTEIN"/>
    <property type="match status" value="1"/>
</dbReference>
<dbReference type="GO" id="GO:0022857">
    <property type="term" value="F:transmembrane transporter activity"/>
    <property type="evidence" value="ECO:0007669"/>
    <property type="project" value="InterPro"/>
</dbReference>
<evidence type="ECO:0000259" key="6">
    <source>
        <dbReference type="Pfam" id="PF00561"/>
    </source>
</evidence>
<protein>
    <submittedName>
        <fullName evidence="7">Amino Acid-Polyamine-Organocation (APC) Family</fullName>
    </submittedName>
</protein>
<comment type="subcellular location">
    <subcellularLocation>
        <location evidence="1">Membrane</location>
        <topology evidence="1">Multi-pass membrane protein</topology>
    </subcellularLocation>
</comment>
<sequence length="776" mass="83776">MEAQRGPALVDSVLIKASALDIWCLGIAMVIGGQCFSWNAGLVAGVASNAAAIIVVGLAYVCLVLSMAEMTSTLPFAGGAYGLSRCCLGYFSGFVIGCCEALEYIAYVSSSVLMLGQMLQIVFPAITDALLPVAWLVIYVVAVVIHIRGGQIFWNVNRVLSLVSLVVLAVYVVGSLPAVSFTTYANPILVNGFSEFFTTMPLAAWFFVGIESLNTLSSGIEDPKRVIPKGQIPCVVTLFVCAVAVFFVAVSLPPGAGALTTVVAVLSPGFMYMFHVSSEIATLFSLPATFATVFGFILAYANILAALANSKLLPVWIGRKHPVYHTQMNGLIVGSVIGYIVCFAVNHSARLGRALYSICMFFGFSAYLAQCAGYLYLKHEFSHLPRQFKSPLGKYGIYYSSLVWILNWISILTSQEDQGFIVGVIACILFVLTVYYYCYAKSRQSISDDERKILLFVHVAKKAELTKRGGRGDISVTQAIQSGYNQMISWLLQPPRKLYALTALGPATFFLGNRAVTRTDFKVVCHSSATKEPYSVQCYLWQALAEAPIVIYMHSNMGSAVNALPIRDKCLEAGFSFAAFDFGGCGLSTGPYVTGGYEERAQLSAVLDTLATMTEGSSRPVFLWGHSLGAATALELLGRGTTHPISGLVLDSPYTSLADMIQSCFENAKSQGIYLPGFVLWMTMALARKSISAKAGFALDEVNPLKSSKSCSVPALFFNGSHDLYVSPTTASRFDDVYGGTATRLTFDGDHYGDRPVGVEKSAITFLRDLVKANEH</sequence>
<evidence type="ECO:0000256" key="4">
    <source>
        <dbReference type="ARBA" id="ARBA00023136"/>
    </source>
</evidence>
<evidence type="ECO:0000256" key="2">
    <source>
        <dbReference type="ARBA" id="ARBA00022692"/>
    </source>
</evidence>
<feature type="transmembrane region" description="Helical" evidence="5">
    <location>
        <begin position="420"/>
        <end position="437"/>
    </location>
</feature>
<dbReference type="PANTHER" id="PTHR43358">
    <property type="entry name" value="ALPHA/BETA-HYDROLASE"/>
    <property type="match status" value="1"/>
</dbReference>
<evidence type="ECO:0000256" key="1">
    <source>
        <dbReference type="ARBA" id="ARBA00004141"/>
    </source>
</evidence>
<comment type="caution">
    <text evidence="7">The sequence shown here is derived from an EMBL/GenBank/DDBJ whole genome shotgun (WGS) entry which is preliminary data.</text>
</comment>
<feature type="transmembrane region" description="Helical" evidence="5">
    <location>
        <begin position="129"/>
        <end position="147"/>
    </location>
</feature>
<evidence type="ECO:0000313" key="8">
    <source>
        <dbReference type="Proteomes" id="UP000243579"/>
    </source>
</evidence>
<feature type="transmembrane region" description="Helical" evidence="5">
    <location>
        <begin position="159"/>
        <end position="182"/>
    </location>
</feature>
<feature type="transmembrane region" description="Helical" evidence="5">
    <location>
        <begin position="286"/>
        <end position="308"/>
    </location>
</feature>
<organism evidence="7 8">
    <name type="scientific">Achlya hypogyna</name>
    <name type="common">Oomycete</name>
    <name type="synonym">Protoachlya hypogyna</name>
    <dbReference type="NCBI Taxonomy" id="1202772"/>
    <lineage>
        <taxon>Eukaryota</taxon>
        <taxon>Sar</taxon>
        <taxon>Stramenopiles</taxon>
        <taxon>Oomycota</taxon>
        <taxon>Saprolegniomycetes</taxon>
        <taxon>Saprolegniales</taxon>
        <taxon>Achlyaceae</taxon>
        <taxon>Achlya</taxon>
    </lineage>
</organism>
<feature type="transmembrane region" description="Helical" evidence="5">
    <location>
        <begin position="396"/>
        <end position="413"/>
    </location>
</feature>
<reference evidence="7 8" key="1">
    <citation type="journal article" date="2014" name="Genome Biol. Evol.">
        <title>The secreted proteins of Achlya hypogyna and Thraustotheca clavata identify the ancestral oomycete secretome and reveal gene acquisitions by horizontal gene transfer.</title>
        <authorList>
            <person name="Misner I."/>
            <person name="Blouin N."/>
            <person name="Leonard G."/>
            <person name="Richards T.A."/>
            <person name="Lane C.E."/>
        </authorList>
    </citation>
    <scope>NUCLEOTIDE SEQUENCE [LARGE SCALE GENOMIC DNA]</scope>
    <source>
        <strain evidence="7 8">ATCC 48635</strain>
    </source>
</reference>
<keyword evidence="8" id="KW-1185">Reference proteome</keyword>
<gene>
    <name evidence="7" type="ORF">ACHHYP_08452</name>
</gene>
<feature type="transmembrane region" description="Helical" evidence="5">
    <location>
        <begin position="50"/>
        <end position="68"/>
    </location>
</feature>
<name>A0A1V9ZL46_ACHHY</name>
<dbReference type="EMBL" id="JNBR01000083">
    <property type="protein sequence ID" value="OQR98520.1"/>
    <property type="molecule type" value="Genomic_DNA"/>
</dbReference>
<feature type="transmembrane region" description="Helical" evidence="5">
    <location>
        <begin position="20"/>
        <end position="38"/>
    </location>
</feature>
<evidence type="ECO:0000313" key="7">
    <source>
        <dbReference type="EMBL" id="OQR98520.1"/>
    </source>
</evidence>
<feature type="domain" description="AB hydrolase-1" evidence="6">
    <location>
        <begin position="548"/>
        <end position="686"/>
    </location>
</feature>
<feature type="transmembrane region" description="Helical" evidence="5">
    <location>
        <begin position="256"/>
        <end position="274"/>
    </location>
</feature>
<evidence type="ECO:0000256" key="5">
    <source>
        <dbReference type="SAM" id="Phobius"/>
    </source>
</evidence>
<dbReference type="Proteomes" id="UP000243579">
    <property type="component" value="Unassembled WGS sequence"/>
</dbReference>
<dbReference type="InterPro" id="IPR052920">
    <property type="entry name" value="DNA-binding_regulatory"/>
</dbReference>